<evidence type="ECO:0000313" key="2">
    <source>
        <dbReference type="EMBL" id="MBC9784176.1"/>
    </source>
</evidence>
<dbReference type="InterPro" id="IPR029044">
    <property type="entry name" value="Nucleotide-diphossugar_trans"/>
</dbReference>
<dbReference type="EMBL" id="JACVHF010000004">
    <property type="protein sequence ID" value="MBC9784176.1"/>
    <property type="molecule type" value="Genomic_DNA"/>
</dbReference>
<dbReference type="Gene3D" id="3.90.550.10">
    <property type="entry name" value="Spore Coat Polysaccharide Biosynthesis Protein SpsA, Chain A"/>
    <property type="match status" value="1"/>
</dbReference>
<evidence type="ECO:0000259" key="1">
    <source>
        <dbReference type="Pfam" id="PF12804"/>
    </source>
</evidence>
<dbReference type="Pfam" id="PF12804">
    <property type="entry name" value="NTP_transf_3"/>
    <property type="match status" value="1"/>
</dbReference>
<evidence type="ECO:0000313" key="3">
    <source>
        <dbReference type="Proteomes" id="UP000617402"/>
    </source>
</evidence>
<dbReference type="SUPFAM" id="SSF53448">
    <property type="entry name" value="Nucleotide-diphospho-sugar transferases"/>
    <property type="match status" value="1"/>
</dbReference>
<feature type="domain" description="MobA-like NTP transferase" evidence="1">
    <location>
        <begin position="3"/>
        <end position="133"/>
    </location>
</feature>
<dbReference type="InterPro" id="IPR025877">
    <property type="entry name" value="MobA-like_NTP_Trfase"/>
</dbReference>
<reference evidence="2 3" key="1">
    <citation type="submission" date="2020-07" db="EMBL/GenBank/DDBJ databases">
        <title>Draft whole-genome sequence of Heliobacterium chlorum DSM 3682, type strain.</title>
        <authorList>
            <person name="Kyndt J.A."/>
            <person name="Meyer T.E."/>
            <person name="Imhoff J.F."/>
        </authorList>
    </citation>
    <scope>NUCLEOTIDE SEQUENCE [LARGE SCALE GENOMIC DNA]</scope>
    <source>
        <strain evidence="2 3">DSM 3682</strain>
    </source>
</reference>
<dbReference type="Proteomes" id="UP000617402">
    <property type="component" value="Unassembled WGS sequence"/>
</dbReference>
<keyword evidence="3" id="KW-1185">Reference proteome</keyword>
<proteinExistence type="predicted"/>
<organism evidence="2 3">
    <name type="scientific">Heliobacterium chlorum</name>
    <dbReference type="NCBI Taxonomy" id="2698"/>
    <lineage>
        <taxon>Bacteria</taxon>
        <taxon>Bacillati</taxon>
        <taxon>Bacillota</taxon>
        <taxon>Clostridia</taxon>
        <taxon>Eubacteriales</taxon>
        <taxon>Heliobacteriaceae</taxon>
        <taxon>Heliobacterium</taxon>
    </lineage>
</organism>
<gene>
    <name evidence="2" type="ORF">H1S01_06580</name>
</gene>
<dbReference type="RefSeq" id="WP_188039295.1">
    <property type="nucleotide sequence ID" value="NZ_JACVHF010000004.1"/>
</dbReference>
<sequence length="250" mass="28055">MDALILAAGRNDGPLKAYGVSMEALIPLSGRPMTDYVVQALANSRDIERVVVVGPVELRARYAGDRRITVVSGGDDHLDSLRRGLAALPSTDGYILIATGDLPLLTRQVVADFLSRCREIDGDVYYPVVRREKCEERFPGVRRTFVRMREGEFTGGNLFLVRRRVIDGAMGKAHQFICLRKRPLALSRLLGWPFVLRFLFRRLSIDQAQERMSAIFGFRAVCVISPCPELGIDIDKPADLEMIGRWFSKT</sequence>
<name>A0ABR7T3P0_HELCL</name>
<accession>A0ABR7T3P0</accession>
<comment type="caution">
    <text evidence="2">The sequence shown here is derived from an EMBL/GenBank/DDBJ whole genome shotgun (WGS) entry which is preliminary data.</text>
</comment>
<protein>
    <submittedName>
        <fullName evidence="2">Nucleotidyltransferase family protein</fullName>
    </submittedName>
</protein>